<evidence type="ECO:0000313" key="1">
    <source>
        <dbReference type="EMBL" id="AFM40996.1"/>
    </source>
</evidence>
<dbReference type="AlphaFoldDB" id="I4D5C2"/>
<proteinExistence type="predicted"/>
<dbReference type="HOGENOM" id="CLU_089993_0_0_9"/>
<dbReference type="Proteomes" id="UP000002892">
    <property type="component" value="Chromosome"/>
</dbReference>
<sequence>MKSKIKERFPQWCSDNEDYELMLTDDIDSLVSCALLKKIKGYETNYYYDFQTIYELKESDVPAIAVDCDLVNGRCWSNHVTMLSAKDSVNKKSANLNNIGKISRDNYFQKFCGSTAIQIWSFYDIPLPETEEGKMALLCLDVGFKGHYDSRFIEIHSKYLKALGFPELIEVLERHTSTEFYDLIRKYNMASKIKLNKNGMLTTDIDIANLQCLFSLDLSRPDKPFYIRREFTRDWPTCLVNYKTYTKDDFPEMFSVALINRNKVCFTKIK</sequence>
<dbReference type="eggNOG" id="ENOG5030N4K">
    <property type="taxonomic scope" value="Bacteria"/>
</dbReference>
<dbReference type="EMBL" id="CP003639">
    <property type="protein sequence ID" value="AFM40996.1"/>
    <property type="molecule type" value="Genomic_DNA"/>
</dbReference>
<reference evidence="1 2" key="1">
    <citation type="journal article" date="2012" name="J. Bacteriol.">
        <title>Complete genome sequences of Desulfosporosinus orientis DSM765T, Desulfosporosinus youngiae DSM17734T, Desulfosporosinus meridiei DSM13257T, and Desulfosporosinus acidiphilus DSM22704T.</title>
        <authorList>
            <person name="Pester M."/>
            <person name="Brambilla E."/>
            <person name="Alazard D."/>
            <person name="Rattei T."/>
            <person name="Weinmaier T."/>
            <person name="Han J."/>
            <person name="Lucas S."/>
            <person name="Lapidus A."/>
            <person name="Cheng J.F."/>
            <person name="Goodwin L."/>
            <person name="Pitluck S."/>
            <person name="Peters L."/>
            <person name="Ovchinnikova G."/>
            <person name="Teshima H."/>
            <person name="Detter J.C."/>
            <person name="Han C.S."/>
            <person name="Tapia R."/>
            <person name="Land M.L."/>
            <person name="Hauser L."/>
            <person name="Kyrpides N.C."/>
            <person name="Ivanova N.N."/>
            <person name="Pagani I."/>
            <person name="Huntmann M."/>
            <person name="Wei C.L."/>
            <person name="Davenport K.W."/>
            <person name="Daligault H."/>
            <person name="Chain P.S."/>
            <person name="Chen A."/>
            <person name="Mavromatis K."/>
            <person name="Markowitz V."/>
            <person name="Szeto E."/>
            <person name="Mikhailova N."/>
            <person name="Pati A."/>
            <person name="Wagner M."/>
            <person name="Woyke T."/>
            <person name="Ollivier B."/>
            <person name="Klenk H.P."/>
            <person name="Spring S."/>
            <person name="Loy A."/>
        </authorList>
    </citation>
    <scope>NUCLEOTIDE SEQUENCE [LARGE SCALE GENOMIC DNA]</scope>
    <source>
        <strain evidence="2">DSM 22704 / JCM 16185 / SJ4</strain>
    </source>
</reference>
<gene>
    <name evidence="1" type="ordered locus">Desaci_2021</name>
</gene>
<dbReference type="STRING" id="646529.Desaci_2021"/>
<name>I4D5C2_DESAJ</name>
<keyword evidence="2" id="KW-1185">Reference proteome</keyword>
<dbReference type="KEGG" id="dai:Desaci_2021"/>
<protein>
    <submittedName>
        <fullName evidence="1">Uncharacterized protein</fullName>
    </submittedName>
</protein>
<organism evidence="1 2">
    <name type="scientific">Desulfosporosinus acidiphilus (strain DSM 22704 / JCM 16185 / SJ4)</name>
    <dbReference type="NCBI Taxonomy" id="646529"/>
    <lineage>
        <taxon>Bacteria</taxon>
        <taxon>Bacillati</taxon>
        <taxon>Bacillota</taxon>
        <taxon>Clostridia</taxon>
        <taxon>Eubacteriales</taxon>
        <taxon>Desulfitobacteriaceae</taxon>
        <taxon>Desulfosporosinus</taxon>
    </lineage>
</organism>
<evidence type="ECO:0000313" key="2">
    <source>
        <dbReference type="Proteomes" id="UP000002892"/>
    </source>
</evidence>
<accession>I4D5C2</accession>
<dbReference type="OrthoDB" id="2603165at2"/>